<protein>
    <submittedName>
        <fullName evidence="3">Uncharacterized protein</fullName>
    </submittedName>
</protein>
<comment type="caution">
    <text evidence="3">The sequence shown here is derived from an EMBL/GenBank/DDBJ whole genome shotgun (WGS) entry which is preliminary data.</text>
</comment>
<evidence type="ECO:0000256" key="2">
    <source>
        <dbReference type="SAM" id="Phobius"/>
    </source>
</evidence>
<dbReference type="PANTHER" id="PTHR35394:SF5">
    <property type="entry name" value="DUF3176 DOMAIN-CONTAINING PROTEIN"/>
    <property type="match status" value="1"/>
</dbReference>
<evidence type="ECO:0000313" key="4">
    <source>
        <dbReference type="Proteomes" id="UP001392437"/>
    </source>
</evidence>
<dbReference type="AlphaFoldDB" id="A0AAW0QHC0"/>
<gene>
    <name evidence="3" type="ORF">PG999_008303</name>
</gene>
<accession>A0AAW0QHC0</accession>
<dbReference type="Pfam" id="PF11374">
    <property type="entry name" value="DUF3176"/>
    <property type="match status" value="1"/>
</dbReference>
<evidence type="ECO:0000313" key="3">
    <source>
        <dbReference type="EMBL" id="KAK8104944.1"/>
    </source>
</evidence>
<evidence type="ECO:0000256" key="1">
    <source>
        <dbReference type="SAM" id="MobiDB-lite"/>
    </source>
</evidence>
<keyword evidence="4" id="KW-1185">Reference proteome</keyword>
<keyword evidence="2" id="KW-0472">Membrane</keyword>
<organism evidence="3 4">
    <name type="scientific">Apiospora kogelbergensis</name>
    <dbReference type="NCBI Taxonomy" id="1337665"/>
    <lineage>
        <taxon>Eukaryota</taxon>
        <taxon>Fungi</taxon>
        <taxon>Dikarya</taxon>
        <taxon>Ascomycota</taxon>
        <taxon>Pezizomycotina</taxon>
        <taxon>Sordariomycetes</taxon>
        <taxon>Xylariomycetidae</taxon>
        <taxon>Amphisphaeriales</taxon>
        <taxon>Apiosporaceae</taxon>
        <taxon>Apiospora</taxon>
    </lineage>
</organism>
<dbReference type="Proteomes" id="UP001392437">
    <property type="component" value="Unassembled WGS sequence"/>
</dbReference>
<feature type="transmembrane region" description="Helical" evidence="2">
    <location>
        <begin position="64"/>
        <end position="84"/>
    </location>
</feature>
<name>A0AAW0QHC0_9PEZI</name>
<keyword evidence="2" id="KW-0812">Transmembrane</keyword>
<feature type="region of interest" description="Disordered" evidence="1">
    <location>
        <begin position="1"/>
        <end position="23"/>
    </location>
</feature>
<feature type="transmembrane region" description="Helical" evidence="2">
    <location>
        <begin position="586"/>
        <end position="607"/>
    </location>
</feature>
<feature type="transmembrane region" description="Helical" evidence="2">
    <location>
        <begin position="96"/>
        <end position="120"/>
    </location>
</feature>
<reference evidence="3 4" key="1">
    <citation type="submission" date="2023-01" db="EMBL/GenBank/DDBJ databases">
        <title>Analysis of 21 Apiospora genomes using comparative genomics revels a genus with tremendous synthesis potential of carbohydrate active enzymes and secondary metabolites.</title>
        <authorList>
            <person name="Sorensen T."/>
        </authorList>
    </citation>
    <scope>NUCLEOTIDE SEQUENCE [LARGE SCALE GENOMIC DNA]</scope>
    <source>
        <strain evidence="3 4">CBS 117206</strain>
    </source>
</reference>
<proteinExistence type="predicted"/>
<dbReference type="EMBL" id="JAQQWP010000008">
    <property type="protein sequence ID" value="KAK8104944.1"/>
    <property type="molecule type" value="Genomic_DNA"/>
</dbReference>
<keyword evidence="2" id="KW-1133">Transmembrane helix</keyword>
<feature type="compositionally biased region" description="Basic and acidic residues" evidence="1">
    <location>
        <begin position="1"/>
        <end position="10"/>
    </location>
</feature>
<feature type="transmembrane region" description="Helical" evidence="2">
    <location>
        <begin position="153"/>
        <end position="176"/>
    </location>
</feature>
<dbReference type="PANTHER" id="PTHR35394">
    <property type="entry name" value="DUF3176 DOMAIN-CONTAINING PROTEIN"/>
    <property type="match status" value="1"/>
</dbReference>
<dbReference type="InterPro" id="IPR021514">
    <property type="entry name" value="DUF3176"/>
</dbReference>
<sequence>MDPGDIKKSSNDQSKGHKRGSSSMSSIFSLDYLKGKGDSNIESRGLLSEEYKETRRRYNWKAEILLGLVAVASALAIIVLLVFANRRPLDSFKLPLGLVIAVLGATTRGTLAFAIGACLAQEKWNWLRRGPDSLISFKKFDEASRGPMGSIELLYWLNLRHWATLGALVTVLLLGFDPLLQGAISYEGQLVDAQHLLPPTIPFGGRLDAGSYAPNPNAATHGQASQHDNKTMVSLEHFSSAPDLSMATAIYNGFTSTPSIVNFHCPSGNCTWPPFLSLGVCSSCNDVSSHLIKETEMATSGTVSINTKQLEQPYTKYSLPYASLSNPDSSHDRDLMAYMAVGLATNPNSTVSHQQNDRLIAAIAIIQAADTYEKEQTSWVKSKVTATECALYFCIKRFDASVVKGDLKENETQVGTERVKTSFGPAVVSDVDRYGVLQETLGAGLYSDGGDVVRQDLQLRPTDTHPRATDLVIPSVFNISQNTVGSMIYFIRNEMFLGGSKTLVWPRFEADQGFFQSSAAQAFYQSSDLSQTMRRLATGITNWARDKSSAATTPNPNTTMAAATPQLQTQMLGTQQIWTLHVRVRWGYVSLPLATLLAGFVFVALSIRETRRLRLAPWKADVIATLAHSLDAETRAQLRFAARQGHVRQTSRELVLNFAESGHGLELKAQQQQQQGAPH</sequence>